<dbReference type="EMBL" id="MPDK01000016">
    <property type="protein sequence ID" value="PWI57263.1"/>
    <property type="molecule type" value="Genomic_DNA"/>
</dbReference>
<proteinExistence type="predicted"/>
<keyword evidence="2" id="KW-1185">Reference proteome</keyword>
<accession>A0A2U3D7M5</accession>
<protein>
    <submittedName>
        <fullName evidence="1">Mangotoxin biosynthesis-involved protein MgoB</fullName>
    </submittedName>
</protein>
<reference evidence="1 2" key="1">
    <citation type="submission" date="2016-11" db="EMBL/GenBank/DDBJ databases">
        <title>Comparative genomics of Acidibacillus ferroxidans species.</title>
        <authorList>
            <person name="Oliveira G."/>
            <person name="Nunes G."/>
            <person name="Oliveira R."/>
            <person name="Araujo F."/>
            <person name="Salim A."/>
            <person name="Scholte L."/>
            <person name="Morais D."/>
            <person name="Nancucheo I."/>
            <person name="Johnson D.B."/>
            <person name="Grail B."/>
            <person name="Bittencourt J."/>
            <person name="Valadares R."/>
        </authorList>
    </citation>
    <scope>NUCLEOTIDE SEQUENCE [LARGE SCALE GENOMIC DNA]</scope>
    <source>
        <strain evidence="1 2">Y002</strain>
    </source>
</reference>
<dbReference type="OrthoDB" id="9791270at2"/>
<dbReference type="AlphaFoldDB" id="A0A2U3D7M5"/>
<dbReference type="Gene3D" id="1.20.910.10">
    <property type="entry name" value="Heme oxygenase-like"/>
    <property type="match status" value="1"/>
</dbReference>
<organism evidence="1 2">
    <name type="scientific">Sulfoacidibacillus thermotolerans</name>
    <name type="common">Acidibacillus sulfuroxidans</name>
    <dbReference type="NCBI Taxonomy" id="1765684"/>
    <lineage>
        <taxon>Bacteria</taxon>
        <taxon>Bacillati</taxon>
        <taxon>Bacillota</taxon>
        <taxon>Bacilli</taxon>
        <taxon>Bacillales</taxon>
        <taxon>Alicyclobacillaceae</taxon>
        <taxon>Sulfoacidibacillus</taxon>
    </lineage>
</organism>
<name>A0A2U3D7M5_SULT2</name>
<comment type="caution">
    <text evidence="1">The sequence shown here is derived from an EMBL/GenBank/DDBJ whole genome shotgun (WGS) entry which is preliminary data.</text>
</comment>
<dbReference type="Proteomes" id="UP000245380">
    <property type="component" value="Unassembled WGS sequence"/>
</dbReference>
<dbReference type="InterPro" id="IPR024423">
    <property type="entry name" value="DUF3050"/>
</dbReference>
<dbReference type="Pfam" id="PF11251">
    <property type="entry name" value="DUF3050"/>
    <property type="match status" value="1"/>
</dbReference>
<sequence length="253" mass="28619">MQVMDLDQIAKTREQLLRHPVYESIDSLPKLQIYMQSHVFAVWDFMSLLKRLQQDVTCVKVPWTPSGNAKYARFINEIVLGEESDEDGLGAYASHFELYVSAMKECGAQTQGIFNFIEDVRRGVDPLESLKQNGVPEFVHHFVAHTLDVARNGQTHEVCAAFFYGREDIIPGMFQKIVDELSGSLQISRFMYYLNRHIEVDSDQHGPLAQQLLADLCAGDAKKLQEAHQAAQQALAARMALWDGVLESMSVTR</sequence>
<gene>
    <name evidence="1" type="ORF">BM613_09615</name>
</gene>
<evidence type="ECO:0000313" key="2">
    <source>
        <dbReference type="Proteomes" id="UP000245380"/>
    </source>
</evidence>
<evidence type="ECO:0000313" key="1">
    <source>
        <dbReference type="EMBL" id="PWI57263.1"/>
    </source>
</evidence>
<dbReference type="SUPFAM" id="SSF48613">
    <property type="entry name" value="Heme oxygenase-like"/>
    <property type="match status" value="1"/>
</dbReference>
<dbReference type="InterPro" id="IPR016084">
    <property type="entry name" value="Haem_Oase-like_multi-hlx"/>
</dbReference>